<accession>A0ABN2R0H0</accession>
<name>A0ABN2R0H0_9ACTN</name>
<sequence>MNGTGPTYTEAELHAGLAASADEEDFDLLLTGMADRAMTQGRSLARRRRATTVGASLAVLGLAASAAFSLRPGHEDDQPAVPPPAGITTVGATALTAYDATCFDGPVAQPSLTTYVWDPVTKQYAKTTAGPTITLSPDGRLALLQTGITTDGVTSYAVASWPDVVAGRVPAGAYRQVPAQVSLKWTTDSTGLIDEAAGRNASDPSDASIDFYNPTNLGKTARPLPAAVVDMITTRHAGGPWHVIDISGTVVDFTVTVVSKDYKQLRVITSGGQTIRNLKLPSVPSRLVQNSPRLAFSPDGRYLALWNGSGSAVYDLATASSRMVFHVERSGSADGGKPDPQNFELTGWTAHDQLFGVVRWSTSGSQQRDVHQEIRLLTPYGEEVDSVEVSVPGDTKRVCSLFTMTIGPAEDFPTATKV</sequence>
<evidence type="ECO:0000313" key="1">
    <source>
        <dbReference type="EMBL" id="GAA1961456.1"/>
    </source>
</evidence>
<dbReference type="Proteomes" id="UP001499854">
    <property type="component" value="Unassembled WGS sequence"/>
</dbReference>
<evidence type="ECO:0000313" key="2">
    <source>
        <dbReference type="Proteomes" id="UP001499854"/>
    </source>
</evidence>
<dbReference type="EMBL" id="BAAAQM010000007">
    <property type="protein sequence ID" value="GAA1961456.1"/>
    <property type="molecule type" value="Genomic_DNA"/>
</dbReference>
<dbReference type="SUPFAM" id="SSF82171">
    <property type="entry name" value="DPP6 N-terminal domain-like"/>
    <property type="match status" value="1"/>
</dbReference>
<comment type="caution">
    <text evidence="1">The sequence shown here is derived from an EMBL/GenBank/DDBJ whole genome shotgun (WGS) entry which is preliminary data.</text>
</comment>
<dbReference type="RefSeq" id="WP_344656443.1">
    <property type="nucleotide sequence ID" value="NZ_BAAAQM010000007.1"/>
</dbReference>
<gene>
    <name evidence="1" type="ORF">GCM10009838_17540</name>
</gene>
<proteinExistence type="predicted"/>
<evidence type="ECO:0008006" key="3">
    <source>
        <dbReference type="Google" id="ProtNLM"/>
    </source>
</evidence>
<organism evidence="1 2">
    <name type="scientific">Catenulispora subtropica</name>
    <dbReference type="NCBI Taxonomy" id="450798"/>
    <lineage>
        <taxon>Bacteria</taxon>
        <taxon>Bacillati</taxon>
        <taxon>Actinomycetota</taxon>
        <taxon>Actinomycetes</taxon>
        <taxon>Catenulisporales</taxon>
        <taxon>Catenulisporaceae</taxon>
        <taxon>Catenulispora</taxon>
    </lineage>
</organism>
<protein>
    <recommendedName>
        <fullName evidence="3">WD40 repeat domain-containing protein</fullName>
    </recommendedName>
</protein>
<reference evidence="1 2" key="1">
    <citation type="journal article" date="2019" name="Int. J. Syst. Evol. Microbiol.">
        <title>The Global Catalogue of Microorganisms (GCM) 10K type strain sequencing project: providing services to taxonomists for standard genome sequencing and annotation.</title>
        <authorList>
            <consortium name="The Broad Institute Genomics Platform"/>
            <consortium name="The Broad Institute Genome Sequencing Center for Infectious Disease"/>
            <person name="Wu L."/>
            <person name="Ma J."/>
        </authorList>
    </citation>
    <scope>NUCLEOTIDE SEQUENCE [LARGE SCALE GENOMIC DNA]</scope>
    <source>
        <strain evidence="1 2">JCM 16013</strain>
    </source>
</reference>
<keyword evidence="2" id="KW-1185">Reference proteome</keyword>